<dbReference type="Pfam" id="PF14332">
    <property type="entry name" value="DUF4388"/>
    <property type="match status" value="1"/>
</dbReference>
<dbReference type="InterPro" id="IPR025497">
    <property type="entry name" value="PatA-like_N"/>
</dbReference>
<dbReference type="PANTHER" id="PTHR36304">
    <property type="entry name" value="DOMAIN GTPASE-ACTIVATING PROTEIN, PUTATIVE-RELATED-RELATED"/>
    <property type="match status" value="1"/>
</dbReference>
<reference evidence="3" key="1">
    <citation type="submission" date="2020-07" db="EMBL/GenBank/DDBJ databases">
        <title>Huge and variable diversity of episymbiotic CPR bacteria and DPANN archaea in groundwater ecosystems.</title>
        <authorList>
            <person name="He C.Y."/>
            <person name="Keren R."/>
            <person name="Whittaker M."/>
            <person name="Farag I.F."/>
            <person name="Doudna J."/>
            <person name="Cate J.H.D."/>
            <person name="Banfield J.F."/>
        </authorList>
    </citation>
    <scope>NUCLEOTIDE SEQUENCE</scope>
    <source>
        <strain evidence="3">NC_groundwater_1520_Pr4_B-0.1um_53_5</strain>
    </source>
</reference>
<evidence type="ECO:0000259" key="2">
    <source>
        <dbReference type="Pfam" id="PF14332"/>
    </source>
</evidence>
<evidence type="ECO:0000256" key="1">
    <source>
        <dbReference type="SAM" id="MobiDB-lite"/>
    </source>
</evidence>
<sequence length="226" mass="24261">MGLEGNLKDFDLADILQLISLGKKTGALNVGSESDKGAIFFEGGAAVFASAGDIHGDGAITRILRWRKGSFIFKPDETAGRHNVQSPIMHLVLEAARQIDEWEDIQKLIPSLDLVLAIEEKPPAGTEDIQLQPLEWKVLATVDGSRPITQIIKDSHLGDFETCKVLYGLLSSGLLKVLPAAKPAQPEEKPQLPLLPAPASKPAAVQAPKPGPEKRGILGGLFGKRK</sequence>
<proteinExistence type="predicted"/>
<feature type="domain" description="PatA-like N-terminal" evidence="2">
    <location>
        <begin position="4"/>
        <end position="103"/>
    </location>
</feature>
<dbReference type="PANTHER" id="PTHR36304:SF4">
    <property type="entry name" value="DUF4388 DOMAIN-CONTAINING PROTEIN"/>
    <property type="match status" value="1"/>
</dbReference>
<dbReference type="AlphaFoldDB" id="A0A933ID78"/>
<gene>
    <name evidence="3" type="ORF">HY768_03705</name>
</gene>
<feature type="compositionally biased region" description="Gly residues" evidence="1">
    <location>
        <begin position="217"/>
        <end position="226"/>
    </location>
</feature>
<feature type="region of interest" description="Disordered" evidence="1">
    <location>
        <begin position="185"/>
        <end position="226"/>
    </location>
</feature>
<organism evidence="3 4">
    <name type="scientific">candidate division TA06 bacterium</name>
    <dbReference type="NCBI Taxonomy" id="2250710"/>
    <lineage>
        <taxon>Bacteria</taxon>
        <taxon>Bacteria division TA06</taxon>
    </lineage>
</organism>
<name>A0A933ID78_UNCT6</name>
<accession>A0A933ID78</accession>
<comment type="caution">
    <text evidence="3">The sequence shown here is derived from an EMBL/GenBank/DDBJ whole genome shotgun (WGS) entry which is preliminary data.</text>
</comment>
<dbReference type="Proteomes" id="UP000736328">
    <property type="component" value="Unassembled WGS sequence"/>
</dbReference>
<dbReference type="EMBL" id="JACQXR010000043">
    <property type="protein sequence ID" value="MBI4726323.1"/>
    <property type="molecule type" value="Genomic_DNA"/>
</dbReference>
<protein>
    <submittedName>
        <fullName evidence="3">DUF4388 domain-containing protein</fullName>
    </submittedName>
</protein>
<evidence type="ECO:0000313" key="4">
    <source>
        <dbReference type="Proteomes" id="UP000736328"/>
    </source>
</evidence>
<feature type="compositionally biased region" description="Low complexity" evidence="1">
    <location>
        <begin position="191"/>
        <end position="204"/>
    </location>
</feature>
<evidence type="ECO:0000313" key="3">
    <source>
        <dbReference type="EMBL" id="MBI4726323.1"/>
    </source>
</evidence>